<keyword evidence="6" id="KW-1185">Reference proteome</keyword>
<evidence type="ECO:0000256" key="3">
    <source>
        <dbReference type="ARBA" id="ARBA00023163"/>
    </source>
</evidence>
<evidence type="ECO:0000256" key="1">
    <source>
        <dbReference type="ARBA" id="ARBA00023015"/>
    </source>
</evidence>
<name>A0ABV7A4D3_9BACI</name>
<dbReference type="PROSITE" id="PS00894">
    <property type="entry name" value="HTH_DEOR_1"/>
    <property type="match status" value="1"/>
</dbReference>
<dbReference type="PANTHER" id="PTHR30363:SF56">
    <property type="entry name" value="TRANSCRIPTIONAL REGULATOR, DEOR FAMILY"/>
    <property type="match status" value="1"/>
</dbReference>
<dbReference type="InterPro" id="IPR037171">
    <property type="entry name" value="NagB/RpiA_transferase-like"/>
</dbReference>
<dbReference type="InterPro" id="IPR001034">
    <property type="entry name" value="DeoR_HTH"/>
</dbReference>
<dbReference type="SMART" id="SM01134">
    <property type="entry name" value="DeoRC"/>
    <property type="match status" value="1"/>
</dbReference>
<feature type="domain" description="HTH deoR-type" evidence="4">
    <location>
        <begin position="3"/>
        <end position="58"/>
    </location>
</feature>
<sequence>MLTTKRHTIIIQLLKEKQTITIQEAATATGASISTIRRDFTELEKKQELQRIHGGAILPEQKFQEYTVTERSSRYLEEKLQIAEKAASLIQHGDCIYLDAGTTTMKMIPHLQGKDIVVVTNGLTHIDALIEHGITAYMTGGRIKAKTSALIGPPAVQMLQNFHFDKCFLGVNGFSIEAGYTTPDPEEALIKRTVQQLSNISYVLADHSKFRAASFAKVSELKNAVLITGGLPEEDESALQEHTEIRRIY</sequence>
<accession>A0ABV7A4D3</accession>
<evidence type="ECO:0000259" key="4">
    <source>
        <dbReference type="PROSITE" id="PS51000"/>
    </source>
</evidence>
<gene>
    <name evidence="5" type="ORF">ACFODW_05980</name>
</gene>
<evidence type="ECO:0000313" key="5">
    <source>
        <dbReference type="EMBL" id="MFC2947889.1"/>
    </source>
</evidence>
<dbReference type="PROSITE" id="PS51000">
    <property type="entry name" value="HTH_DEOR_2"/>
    <property type="match status" value="1"/>
</dbReference>
<keyword evidence="1" id="KW-0805">Transcription regulation</keyword>
<dbReference type="Proteomes" id="UP001595387">
    <property type="component" value="Unassembled WGS sequence"/>
</dbReference>
<dbReference type="SMART" id="SM00420">
    <property type="entry name" value="HTH_DEOR"/>
    <property type="match status" value="1"/>
</dbReference>
<protein>
    <submittedName>
        <fullName evidence="5">DeoR/GlpR family DNA-binding transcription regulator</fullName>
    </submittedName>
</protein>
<proteinExistence type="predicted"/>
<dbReference type="RefSeq" id="WP_390304244.1">
    <property type="nucleotide sequence ID" value="NZ_JBHRRZ010000010.1"/>
</dbReference>
<dbReference type="SUPFAM" id="SSF46785">
    <property type="entry name" value="Winged helix' DNA-binding domain"/>
    <property type="match status" value="1"/>
</dbReference>
<keyword evidence="2 5" id="KW-0238">DNA-binding</keyword>
<dbReference type="PRINTS" id="PR00037">
    <property type="entry name" value="HTHLACR"/>
</dbReference>
<dbReference type="InterPro" id="IPR018356">
    <property type="entry name" value="Tscrpt_reg_HTH_DeoR_CS"/>
</dbReference>
<dbReference type="EMBL" id="JBHRRZ010000010">
    <property type="protein sequence ID" value="MFC2947889.1"/>
    <property type="molecule type" value="Genomic_DNA"/>
</dbReference>
<dbReference type="InterPro" id="IPR014036">
    <property type="entry name" value="DeoR-like_C"/>
</dbReference>
<reference evidence="6" key="1">
    <citation type="journal article" date="2019" name="Int. J. Syst. Evol. Microbiol.">
        <title>The Global Catalogue of Microorganisms (GCM) 10K type strain sequencing project: providing services to taxonomists for standard genome sequencing and annotation.</title>
        <authorList>
            <consortium name="The Broad Institute Genomics Platform"/>
            <consortium name="The Broad Institute Genome Sequencing Center for Infectious Disease"/>
            <person name="Wu L."/>
            <person name="Ma J."/>
        </authorList>
    </citation>
    <scope>NUCLEOTIDE SEQUENCE [LARGE SCALE GENOMIC DNA]</scope>
    <source>
        <strain evidence="6">KCTC 13193</strain>
    </source>
</reference>
<evidence type="ECO:0000256" key="2">
    <source>
        <dbReference type="ARBA" id="ARBA00023125"/>
    </source>
</evidence>
<organism evidence="5 6">
    <name type="scientific">Virgibacillus sediminis</name>
    <dbReference type="NCBI Taxonomy" id="202260"/>
    <lineage>
        <taxon>Bacteria</taxon>
        <taxon>Bacillati</taxon>
        <taxon>Bacillota</taxon>
        <taxon>Bacilli</taxon>
        <taxon>Bacillales</taxon>
        <taxon>Bacillaceae</taxon>
        <taxon>Virgibacillus</taxon>
    </lineage>
</organism>
<dbReference type="Pfam" id="PF00455">
    <property type="entry name" value="DeoRC"/>
    <property type="match status" value="1"/>
</dbReference>
<evidence type="ECO:0000313" key="6">
    <source>
        <dbReference type="Proteomes" id="UP001595387"/>
    </source>
</evidence>
<dbReference type="GO" id="GO:0003677">
    <property type="term" value="F:DNA binding"/>
    <property type="evidence" value="ECO:0007669"/>
    <property type="project" value="UniProtKB-KW"/>
</dbReference>
<comment type="caution">
    <text evidence="5">The sequence shown here is derived from an EMBL/GenBank/DDBJ whole genome shotgun (WGS) entry which is preliminary data.</text>
</comment>
<dbReference type="Gene3D" id="3.40.50.1360">
    <property type="match status" value="1"/>
</dbReference>
<dbReference type="InterPro" id="IPR036390">
    <property type="entry name" value="WH_DNA-bd_sf"/>
</dbReference>
<dbReference type="SUPFAM" id="SSF100950">
    <property type="entry name" value="NagB/RpiA/CoA transferase-like"/>
    <property type="match status" value="1"/>
</dbReference>
<dbReference type="Pfam" id="PF08220">
    <property type="entry name" value="HTH_DeoR"/>
    <property type="match status" value="1"/>
</dbReference>
<dbReference type="PANTHER" id="PTHR30363">
    <property type="entry name" value="HTH-TYPE TRANSCRIPTIONAL REGULATOR SRLR-RELATED"/>
    <property type="match status" value="1"/>
</dbReference>
<keyword evidence="3" id="KW-0804">Transcription</keyword>
<dbReference type="InterPro" id="IPR050313">
    <property type="entry name" value="Carb_Metab_HTH_regulators"/>
</dbReference>